<keyword evidence="4" id="KW-1185">Reference proteome</keyword>
<feature type="region of interest" description="Disordered" evidence="2">
    <location>
        <begin position="1"/>
        <end position="48"/>
    </location>
</feature>
<feature type="coiled-coil region" evidence="1">
    <location>
        <begin position="197"/>
        <end position="224"/>
    </location>
</feature>
<feature type="coiled-coil region" evidence="1">
    <location>
        <begin position="2286"/>
        <end position="2458"/>
    </location>
</feature>
<feature type="coiled-coil region" evidence="1">
    <location>
        <begin position="675"/>
        <end position="782"/>
    </location>
</feature>
<sequence length="2901" mass="335825">MSDCKNVDNHPEKDAMDTPDSNLAVTSSEVSSVVGSVKNNKHSTSSERQIKFERAQKCLENAALVSKRIKEHRKATAELLGRPFDDDVTDTASEMASTMSERTGYSATTETSTTLSVQDALNIPGISESLANTLKQKELLMERIKQYKEISKRPIKKSTPIKTESLADTSMQDVKKDTDTTDLTNLINRIKEKDNMLSVLQVKMKAMETTILDLQEKINEKDQIIEAKNKATTLISDSLSKKEKDTLDLLEDTRQQMTKMQSNFIAMESEWKAEKQKLLEEIDEKEEKIKSLEEANLILENSRFEISVTNSKLAEELESKNKEILQLQEQIEAITQKSVQELSADQGADKDGDEEKGTREITNMMELTKKIELLEAINCQMRQTNKELEVQLAAMNLEQKSSSSSPSKKASPHPTRKGGRSTASKTKSPWSNLSIEPVHSETDKSNVKSDTVKHEMVLQSLNKDILDKEYLISQKDDFISKLKLEIDEHLSTINKLEMKVKTENSEVDKVHIGVCTEAQDILKEFPIQTSAEESRGPHVESLSENIIEDVNTLQQKLKSAQNQIDLLNEEIDTANKSMIKVKSNYKMKLKQMQKTIDNFSKVSDTNAEIVKLNEELHQLSQKVAELEEEKGNLQLHLVDYDSGRLTESEVYKKLVEMENLAESRLKSITLLETQKFELVQELHLLQQKNNEMEDKLADMAQLQNEHVCSEIKSVQLEEQIDELVTSKKELEIVIENLKLDKEQSLKTINALAEDKDDLMHKLENYIQENMELTDKLEKLSTEKVSSAESIEMVESLTTQEKLELEEYNKNMGTKHDENQTEIFKESEGGEESISELVEQSAELNKRIELLTQEKQAVVEKLNKVCAENNELQEEIKELNAKCVNLSNNIEVLSKERNILQSLNGELNNQIELLKLERIEMIKETAQIEKPLSMEEATEVTSVEAMHDDKSFADKSNNRSKSVKQLTKDILKLKTTIKEREAEIADCQMKILSLEEQQEKQKELVQNITSLDNKVKQLVDENSLLKKEIEATKIDFESDQQYKHANEMLQQEMQKLHQECSMAMNARDSRIHELENLLIEYEKQMFNYGNSLQQKDKETAEYINQITKLNDITQKLKSTIELMEEEKAKDHNSELVKSLNKEIMIYQKKLGECEEKLRILEEEKVQMLSVRNSLDIKCNELELELKQCQEIIAEKQTAIKELQVQQQKYDGELSTVILEAKERDEEIHEIKLQLRKESIENEKLRNEVDAKSNEVEELKKQCNELNQKVNIISDTKDNINEQIIGLENKNKELLEKLKKFAINIKKKSSLYNELEGQYNETLKQLETKNLQVEQLMLEVAIIPKLHDKIKELEKELDHLQIQKQCNEQISQDVNNLKTENQLLREKHINALEEISKLNLSLDTSYKELICSHEDNENLRNQTEALNNKLVEYEIEQKNNSNLLTKITCLETDIIQKQHHITELSSQIEAYEQKLTQLQFGLDAKVQERDLFVETLQAEIDKYKHRICRLEESISIMEDRRHSLERKADQLDTQLQEKQKAYSEYTNQEDDLVNRLAVLIDHDRVVEKQLHEIENENRELQYKIQHINEEHQRLKTLYSDMQIQCNSLQIKANKADSAEYEVAMYQNQLHDLESNLKRLTTEHHLLLAQKKVDIEELESEFNTQIENAIKEKKVLSEKYEKISEYVSQLENKLQEYRDNIENLNINLEELSTQNQNLIEKASNESSNIAKDYTEQYINEINKLNAVVNKRNQEILDLESKLKTLRTDNMGLISNSESKVAELSSQLSDASLQIDNMTKKLQSVTQNNEHLQTLLLQKDKQIETLTERNKVIFEMNIPKTEGMTISSTIEHLNEQSDLDLATLQSQIVPDPFLAEVEPLRKKVSESTLVSSSSSNVQPHEDVSEPIVVAKKSYICYKKDENLSEDDPFSSQEGWGFGGDETENLTPSYSDLNEQIVQLTKENERIKGEFDTCNTKLFKALKKIKELKATNNMLSSDLKLSKQLSEKSILDTAIEKELSCNLEALEKKLHELKTDLEKEKREKDALKKQNDIFKNANERLTDMKEKMDNELELWKYNFKQANDKISSLQWGTDSKESPIRKMSLSGIDKLEEMNKLEKENDELQLIIDELNVENKILREKRDELTNLVNLLQKQIREKSAECENCKILSKKLLEIEDNNISLKNEISNLTSELKDLDVKYKESLNKNEQQSNDSKENQRQYEMKIEDLIIKMSDLEQKCHTINVLKTQADETVTSLASELEKVKSELLLKEELISNTVNTVDYVAMTEKLGFMEDQCLKMKNRLEDADKKILYLQNENSELNEKLQDYVKQVEELNTKVKNLNIENDQLLSTVAELRSSMSSAVDQRGYEIAELWKQHLAQRENEFQKIENELRNQLSAAESKYELLLDNVQSSTQDETNKLVATEQINSLQNKLQEKEEYLSNLQNKYAEVIHQLDMHRSETEDEKLLLENKMLVQQEEYEKAIRDLTSQNKINTTELESAFKNLQTELAATKSVNDNLNRQIDELRTGFETKIQELTKQLHVKESELYQKTHEYSTAIAERNEEFENIRKHLLEYEKKIEDLTFEKESELAVIRLKMHENKEEHDKIQKELQEEKISLTDALNAKIIECTNLNKQIHDLNAVLQEYATKSTEMQDVLESQELEIVSLKDEISKMQEIMRYTSGKIEKHVTFSSDTKRDIDNDDTETVFNKDLLDAVPRAELDIALYMLHQRDVRCEELTMELTQLLEERDTLQLRLSDSLRAYEDLKSKCKPSELLSMDSSQDSVSELPTFSIEKEQHFVDTHRGTTSRSSSISDFDNEKPKLQAKLSELRSVKHSRDVTLRHESEQRQLGMRLLHRDVANLPPEALEQLTQAHHTLSRDTQSTSTVLLNWLRGKSTPKVVHM</sequence>
<evidence type="ECO:0000256" key="1">
    <source>
        <dbReference type="SAM" id="Coils"/>
    </source>
</evidence>
<protein>
    <submittedName>
        <fullName evidence="3">Uncharacterized protein</fullName>
    </submittedName>
</protein>
<name>A0AAV1K518_9NEOP</name>
<dbReference type="Gene3D" id="1.10.287.1490">
    <property type="match status" value="1"/>
</dbReference>
<evidence type="ECO:0000256" key="2">
    <source>
        <dbReference type="SAM" id="MobiDB-lite"/>
    </source>
</evidence>
<accession>A0AAV1K518</accession>
<feature type="compositionally biased region" description="Basic and acidic residues" evidence="2">
    <location>
        <begin position="1"/>
        <end position="16"/>
    </location>
</feature>
<feature type="coiled-coil region" evidence="1">
    <location>
        <begin position="2499"/>
        <end position="2675"/>
    </location>
</feature>
<dbReference type="Proteomes" id="UP001314205">
    <property type="component" value="Unassembled WGS sequence"/>
</dbReference>
<feature type="coiled-coil region" evidence="1">
    <location>
        <begin position="1512"/>
        <end position="1811"/>
    </location>
</feature>
<evidence type="ECO:0000313" key="3">
    <source>
        <dbReference type="EMBL" id="CAK1578216.1"/>
    </source>
</evidence>
<feature type="compositionally biased region" description="Low complexity" evidence="2">
    <location>
        <begin position="25"/>
        <end position="37"/>
    </location>
</feature>
<proteinExistence type="predicted"/>
<feature type="compositionally biased region" description="Basic and acidic residues" evidence="2">
    <location>
        <begin position="438"/>
        <end position="450"/>
    </location>
</feature>
<dbReference type="SUPFAM" id="SSF57997">
    <property type="entry name" value="Tropomyosin"/>
    <property type="match status" value="1"/>
</dbReference>
<feature type="compositionally biased region" description="Basic residues" evidence="2">
    <location>
        <begin position="410"/>
        <end position="419"/>
    </location>
</feature>
<feature type="coiled-coil region" evidence="1">
    <location>
        <begin position="479"/>
        <end position="506"/>
    </location>
</feature>
<feature type="region of interest" description="Disordered" evidence="2">
    <location>
        <begin position="397"/>
        <end position="450"/>
    </location>
</feature>
<organism evidence="3 4">
    <name type="scientific">Parnassius mnemosyne</name>
    <name type="common">clouded apollo</name>
    <dbReference type="NCBI Taxonomy" id="213953"/>
    <lineage>
        <taxon>Eukaryota</taxon>
        <taxon>Metazoa</taxon>
        <taxon>Ecdysozoa</taxon>
        <taxon>Arthropoda</taxon>
        <taxon>Hexapoda</taxon>
        <taxon>Insecta</taxon>
        <taxon>Pterygota</taxon>
        <taxon>Neoptera</taxon>
        <taxon>Endopterygota</taxon>
        <taxon>Lepidoptera</taxon>
        <taxon>Glossata</taxon>
        <taxon>Ditrysia</taxon>
        <taxon>Papilionoidea</taxon>
        <taxon>Papilionidae</taxon>
        <taxon>Parnassiinae</taxon>
        <taxon>Parnassini</taxon>
        <taxon>Parnassius</taxon>
        <taxon>Driopa</taxon>
    </lineage>
</organism>
<evidence type="ECO:0000313" key="4">
    <source>
        <dbReference type="Proteomes" id="UP001314205"/>
    </source>
</evidence>
<gene>
    <name evidence="3" type="ORF">PARMNEM_LOCUS332</name>
</gene>
<feature type="compositionally biased region" description="Low complexity" evidence="2">
    <location>
        <begin position="400"/>
        <end position="409"/>
    </location>
</feature>
<feature type="coiled-coil region" evidence="1">
    <location>
        <begin position="2011"/>
        <end position="2069"/>
    </location>
</feature>
<comment type="caution">
    <text evidence="3">The sequence shown here is derived from an EMBL/GenBank/DDBJ whole genome shotgun (WGS) entry which is preliminary data.</text>
</comment>
<feature type="coiled-coil region" evidence="1">
    <location>
        <begin position="962"/>
        <end position="1472"/>
    </location>
</feature>
<dbReference type="EMBL" id="CAVLGL010000001">
    <property type="protein sequence ID" value="CAK1578216.1"/>
    <property type="molecule type" value="Genomic_DNA"/>
</dbReference>
<reference evidence="3 4" key="1">
    <citation type="submission" date="2023-11" db="EMBL/GenBank/DDBJ databases">
        <authorList>
            <person name="Hedman E."/>
            <person name="Englund M."/>
            <person name="Stromberg M."/>
            <person name="Nyberg Akerstrom W."/>
            <person name="Nylinder S."/>
            <person name="Jareborg N."/>
            <person name="Kallberg Y."/>
            <person name="Kronander E."/>
        </authorList>
    </citation>
    <scope>NUCLEOTIDE SEQUENCE [LARGE SCALE GENOMIC DNA]</scope>
</reference>
<feature type="coiled-coil region" evidence="1">
    <location>
        <begin position="543"/>
        <end position="636"/>
    </location>
</feature>
<feature type="compositionally biased region" description="Polar residues" evidence="2">
    <location>
        <begin position="421"/>
        <end position="434"/>
    </location>
</feature>
<keyword evidence="1" id="KW-0175">Coiled coil</keyword>
<feature type="coiled-coil region" evidence="1">
    <location>
        <begin position="250"/>
        <end position="337"/>
    </location>
</feature>
<dbReference type="PANTHER" id="PTHR23159">
    <property type="entry name" value="CENTROSOMAL PROTEIN 2"/>
    <property type="match status" value="1"/>
</dbReference>
<dbReference type="PANTHER" id="PTHR23159:SF31">
    <property type="entry name" value="CENTROSOME-ASSOCIATED PROTEIN CEP250 ISOFORM X1"/>
    <property type="match status" value="1"/>
</dbReference>
<feature type="coiled-coil region" evidence="1">
    <location>
        <begin position="2109"/>
        <end position="2234"/>
    </location>
</feature>
<feature type="coiled-coil region" evidence="1">
    <location>
        <begin position="833"/>
        <end position="923"/>
    </location>
</feature>